<dbReference type="EMBL" id="FR871757">
    <property type="protein sequence ID" value="CCB79063.1"/>
    <property type="molecule type" value="Genomic_DNA"/>
</dbReference>
<feature type="compositionally biased region" description="Polar residues" evidence="1">
    <location>
        <begin position="8"/>
        <end position="37"/>
    </location>
</feature>
<protein>
    <submittedName>
        <fullName evidence="2">Uncharacterized protein</fullName>
    </submittedName>
</protein>
<dbReference type="HOGENOM" id="CLU_3344395_0_0_7"/>
<keyword evidence="3" id="KW-1185">Reference proteome</keyword>
<evidence type="ECO:0000256" key="1">
    <source>
        <dbReference type="SAM" id="MobiDB-lite"/>
    </source>
</evidence>
<sequence length="37" mass="4451">MEFEKRLLNQQKQNHTQPRQQEQITSKPSNSQLQEPT</sequence>
<dbReference type="AlphaFoldDB" id="F8KQQ9"/>
<evidence type="ECO:0000313" key="3">
    <source>
        <dbReference type="Proteomes" id="UP000008387"/>
    </source>
</evidence>
<reference evidence="2 3" key="1">
    <citation type="journal article" date="2011" name="J. Bacteriol.">
        <title>Genome sequence of Helicobacter bizzozeronii strain CIII-1, an isolate from human gastric mucosa.</title>
        <authorList>
            <person name="Schott T."/>
            <person name="Rossi M."/>
            <person name="Hanninen M.L."/>
        </authorList>
    </citation>
    <scope>NUCLEOTIDE SEQUENCE [LARGE SCALE GENOMIC DNA]</scope>
    <source>
        <strain evidence="2 3">CIII-1</strain>
    </source>
</reference>
<feature type="region of interest" description="Disordered" evidence="1">
    <location>
        <begin position="1"/>
        <end position="37"/>
    </location>
</feature>
<dbReference type="KEGG" id="hbi:HBZC1_00770"/>
<evidence type="ECO:0000313" key="2">
    <source>
        <dbReference type="EMBL" id="CCB79063.1"/>
    </source>
</evidence>
<name>F8KQQ9_HELBC</name>
<proteinExistence type="predicted"/>
<organism evidence="2 3">
    <name type="scientific">Helicobacter bizzozeronii (strain CIII-1)</name>
    <dbReference type="NCBI Taxonomy" id="1002804"/>
    <lineage>
        <taxon>Bacteria</taxon>
        <taxon>Pseudomonadati</taxon>
        <taxon>Campylobacterota</taxon>
        <taxon>Epsilonproteobacteria</taxon>
        <taxon>Campylobacterales</taxon>
        <taxon>Helicobacteraceae</taxon>
        <taxon>Helicobacter</taxon>
    </lineage>
</organism>
<accession>F8KQQ9</accession>
<gene>
    <name evidence="2" type="ordered locus">HBZC1_00770</name>
</gene>
<dbReference type="Proteomes" id="UP000008387">
    <property type="component" value="Chromosome"/>
</dbReference>